<organism evidence="3 4">
    <name type="scientific">Pleurostoma richardsiae</name>
    <dbReference type="NCBI Taxonomy" id="41990"/>
    <lineage>
        <taxon>Eukaryota</taxon>
        <taxon>Fungi</taxon>
        <taxon>Dikarya</taxon>
        <taxon>Ascomycota</taxon>
        <taxon>Pezizomycotina</taxon>
        <taxon>Sordariomycetes</taxon>
        <taxon>Sordariomycetidae</taxon>
        <taxon>Calosphaeriales</taxon>
        <taxon>Pleurostomataceae</taxon>
        <taxon>Pleurostoma</taxon>
    </lineage>
</organism>
<keyword evidence="3" id="KW-0489">Methyltransferase</keyword>
<dbReference type="CDD" id="cd02440">
    <property type="entry name" value="AdoMet_MTases"/>
    <property type="match status" value="1"/>
</dbReference>
<dbReference type="AlphaFoldDB" id="A0AA38RX47"/>
<feature type="region of interest" description="Disordered" evidence="2">
    <location>
        <begin position="1"/>
        <end position="39"/>
    </location>
</feature>
<gene>
    <name evidence="3" type="ORF">NKR23_g6205</name>
</gene>
<comment type="caution">
    <text evidence="3">The sequence shown here is derived from an EMBL/GenBank/DDBJ whole genome shotgun (WGS) entry which is preliminary data.</text>
</comment>
<dbReference type="Proteomes" id="UP001174694">
    <property type="component" value="Unassembled WGS sequence"/>
</dbReference>
<dbReference type="GO" id="GO:0008168">
    <property type="term" value="F:methyltransferase activity"/>
    <property type="evidence" value="ECO:0007669"/>
    <property type="project" value="UniProtKB-KW"/>
</dbReference>
<keyword evidence="4" id="KW-1185">Reference proteome</keyword>
<dbReference type="InterPro" id="IPR029063">
    <property type="entry name" value="SAM-dependent_MTases_sf"/>
</dbReference>
<reference evidence="3" key="1">
    <citation type="submission" date="2022-07" db="EMBL/GenBank/DDBJ databases">
        <title>Fungi with potential for degradation of polypropylene.</title>
        <authorList>
            <person name="Gostincar C."/>
        </authorList>
    </citation>
    <scope>NUCLEOTIDE SEQUENCE</scope>
    <source>
        <strain evidence="3">EXF-13308</strain>
    </source>
</reference>
<feature type="compositionally biased region" description="Polar residues" evidence="2">
    <location>
        <begin position="1"/>
        <end position="21"/>
    </location>
</feature>
<comment type="similarity">
    <text evidence="1">Belongs to the methyltransferase superfamily. LaeA methyltransferase family.</text>
</comment>
<name>A0AA38RX47_9PEZI</name>
<dbReference type="Pfam" id="PF13489">
    <property type="entry name" value="Methyltransf_23"/>
    <property type="match status" value="1"/>
</dbReference>
<dbReference type="PANTHER" id="PTHR43591">
    <property type="entry name" value="METHYLTRANSFERASE"/>
    <property type="match status" value="1"/>
</dbReference>
<dbReference type="Gene3D" id="3.40.50.150">
    <property type="entry name" value="Vaccinia Virus protein VP39"/>
    <property type="match status" value="1"/>
</dbReference>
<evidence type="ECO:0000256" key="2">
    <source>
        <dbReference type="SAM" id="MobiDB-lite"/>
    </source>
</evidence>
<evidence type="ECO:0000256" key="1">
    <source>
        <dbReference type="ARBA" id="ARBA00038158"/>
    </source>
</evidence>
<evidence type="ECO:0000313" key="4">
    <source>
        <dbReference type="Proteomes" id="UP001174694"/>
    </source>
</evidence>
<sequence>MSSPKAQGSSPKAQASSPKTQGSSPKDPGSSPPRDEVEAGVIEVDNDTDSAYAASNAITDTSSLRSSILQYKWEHGRRYHALDDGAYWSANDERQQDAEDLVHEMYRIILDGKLTLAPIPEDPQKVLDVGCGTGIWAIDFADLHPSAEVIGVDLSPIQPSYVPPNCKFEIDNINKDWTYPKETFDFIHIRAMTGCVPDWVAFHKKVLEHLKPGGWVEQVELSSIGRSDDNSLSADSALVRWASVFDQVGEKLGNTFRACELSRGAIEEAGFVNIQEKRIKVPIGTWPKDKNLKTWGAWNRMFLLQGLEGFAIRGLTTMLGWSYEEAQLYLVGVRKELGDPKIHSYIEL</sequence>
<dbReference type="EMBL" id="JANBVO010000017">
    <property type="protein sequence ID" value="KAJ9144080.1"/>
    <property type="molecule type" value="Genomic_DNA"/>
</dbReference>
<dbReference type="GO" id="GO:0032259">
    <property type="term" value="P:methylation"/>
    <property type="evidence" value="ECO:0007669"/>
    <property type="project" value="UniProtKB-KW"/>
</dbReference>
<keyword evidence="3" id="KW-0808">Transferase</keyword>
<proteinExistence type="inferred from homology"/>
<dbReference type="PANTHER" id="PTHR43591:SF24">
    <property type="entry name" value="2-METHOXY-6-POLYPRENYL-1,4-BENZOQUINOL METHYLASE, MITOCHONDRIAL"/>
    <property type="match status" value="1"/>
</dbReference>
<dbReference type="SUPFAM" id="SSF53335">
    <property type="entry name" value="S-adenosyl-L-methionine-dependent methyltransferases"/>
    <property type="match status" value="1"/>
</dbReference>
<accession>A0AA38RX47</accession>
<protein>
    <submittedName>
        <fullName evidence="3">Sam dependent methyltransferase</fullName>
    </submittedName>
</protein>
<evidence type="ECO:0000313" key="3">
    <source>
        <dbReference type="EMBL" id="KAJ9144080.1"/>
    </source>
</evidence>